<protein>
    <submittedName>
        <fullName evidence="5">8-oxo-dGTP diphosphatase</fullName>
    </submittedName>
    <submittedName>
        <fullName evidence="3">DNA mismatch repair protein MutT</fullName>
    </submittedName>
    <submittedName>
        <fullName evidence="4">NUDIX hydrolase</fullName>
    </submittedName>
</protein>
<evidence type="ECO:0000313" key="6">
    <source>
        <dbReference type="Proteomes" id="UP000186879"/>
    </source>
</evidence>
<dbReference type="Pfam" id="PF00293">
    <property type="entry name" value="NUDIX"/>
    <property type="match status" value="1"/>
</dbReference>
<dbReference type="PRINTS" id="PR00502">
    <property type="entry name" value="NUDIXFAMILY"/>
</dbReference>
<evidence type="ECO:0000313" key="5">
    <source>
        <dbReference type="EMBL" id="SDW01635.1"/>
    </source>
</evidence>
<proteinExistence type="predicted"/>
<evidence type="ECO:0000313" key="8">
    <source>
        <dbReference type="Proteomes" id="UP000267921"/>
    </source>
</evidence>
<dbReference type="OrthoDB" id="40462at2157"/>
<dbReference type="AlphaFoldDB" id="A0A1L3Q0A3"/>
<reference evidence="3 6" key="1">
    <citation type="submission" date="2016-10" db="EMBL/GenBank/DDBJ databases">
        <title>Methanohalophilus halophilus.</title>
        <authorList>
            <person name="L'haridon S."/>
        </authorList>
    </citation>
    <scope>NUCLEOTIDE SEQUENCE [LARGE SCALE GENOMIC DNA]</scope>
    <source>
        <strain evidence="3 6">Z-7982</strain>
    </source>
</reference>
<sequence>MRPKTPLLTVDGVIILNGKIVLIKRKNEPYRGSFALPGGFVEIGETTEEAVKREVMEETGLLIEILKLVGVYSDPSRDPRGHTVSVAYLAVGKGEPRADTDAAEVGCFDPDSLPGLAFDHQRILNDAGDDIDGILSKM</sequence>
<dbReference type="Gene3D" id="3.90.79.10">
    <property type="entry name" value="Nucleoside Triphosphate Pyrophosphohydrolase"/>
    <property type="match status" value="1"/>
</dbReference>
<dbReference type="PANTHER" id="PTHR43736">
    <property type="entry name" value="ADP-RIBOSE PYROPHOSPHATASE"/>
    <property type="match status" value="1"/>
</dbReference>
<evidence type="ECO:0000313" key="4">
    <source>
        <dbReference type="EMBL" id="RNI10833.1"/>
    </source>
</evidence>
<dbReference type="GeneID" id="30582401"/>
<dbReference type="PANTHER" id="PTHR43736:SF1">
    <property type="entry name" value="DIHYDRONEOPTERIN TRIPHOSPHATE DIPHOSPHATASE"/>
    <property type="match status" value="1"/>
</dbReference>
<dbReference type="STRING" id="2177.BHR79_01555"/>
<reference evidence="5 7" key="2">
    <citation type="submission" date="2016-10" db="EMBL/GenBank/DDBJ databases">
        <authorList>
            <person name="de Groot N.N."/>
        </authorList>
    </citation>
    <scope>NUCLEOTIDE SEQUENCE [LARGE SCALE GENOMIC DNA]</scope>
    <source>
        <strain evidence="5 7">Z-7982</strain>
    </source>
</reference>
<evidence type="ECO:0000313" key="3">
    <source>
        <dbReference type="EMBL" id="APH38298.1"/>
    </source>
</evidence>
<dbReference type="InterPro" id="IPR020476">
    <property type="entry name" value="Nudix_hydrolase"/>
</dbReference>
<reference evidence="4 8" key="3">
    <citation type="submission" date="2018-10" db="EMBL/GenBank/DDBJ databases">
        <title>Cultivation of a novel Methanohalophilus strain from Kebrit Deep of the Red Sea and a genomic comparison of members of the genus Methanohalophilus.</title>
        <authorList>
            <person name="Guan Y."/>
            <person name="Ngugi D.K."/>
            <person name="Stingl U."/>
        </authorList>
    </citation>
    <scope>NUCLEOTIDE SEQUENCE [LARGE SCALE GENOMIC DNA]</scope>
    <source>
        <strain evidence="4 8">DSM 3094</strain>
    </source>
</reference>
<dbReference type="EMBL" id="CP017921">
    <property type="protein sequence ID" value="APH38298.1"/>
    <property type="molecule type" value="Genomic_DNA"/>
</dbReference>
<dbReference type="InterPro" id="IPR020084">
    <property type="entry name" value="NUDIX_hydrolase_CS"/>
</dbReference>
<organism evidence="3 6">
    <name type="scientific">Methanohalophilus halophilus</name>
    <dbReference type="NCBI Taxonomy" id="2177"/>
    <lineage>
        <taxon>Archaea</taxon>
        <taxon>Methanobacteriati</taxon>
        <taxon>Methanobacteriota</taxon>
        <taxon>Stenosarchaea group</taxon>
        <taxon>Methanomicrobia</taxon>
        <taxon>Methanosarcinales</taxon>
        <taxon>Methanosarcinaceae</taxon>
        <taxon>Methanohalophilus</taxon>
    </lineage>
</organism>
<dbReference type="GO" id="GO:0016787">
    <property type="term" value="F:hydrolase activity"/>
    <property type="evidence" value="ECO:0007669"/>
    <property type="project" value="UniProtKB-KW"/>
</dbReference>
<keyword evidence="1 4" id="KW-0378">Hydrolase</keyword>
<dbReference type="RefSeq" id="WP_072560569.1">
    <property type="nucleotide sequence ID" value="NZ_CP017921.1"/>
</dbReference>
<evidence type="ECO:0000313" key="7">
    <source>
        <dbReference type="Proteomes" id="UP000198669"/>
    </source>
</evidence>
<dbReference type="Proteomes" id="UP000267921">
    <property type="component" value="Unassembled WGS sequence"/>
</dbReference>
<dbReference type="InterPro" id="IPR000086">
    <property type="entry name" value="NUDIX_hydrolase_dom"/>
</dbReference>
<dbReference type="PROSITE" id="PS51462">
    <property type="entry name" value="NUDIX"/>
    <property type="match status" value="1"/>
</dbReference>
<evidence type="ECO:0000256" key="1">
    <source>
        <dbReference type="ARBA" id="ARBA00022801"/>
    </source>
</evidence>
<dbReference type="InterPro" id="IPR015797">
    <property type="entry name" value="NUDIX_hydrolase-like_dom_sf"/>
</dbReference>
<dbReference type="PROSITE" id="PS00893">
    <property type="entry name" value="NUDIX_BOX"/>
    <property type="match status" value="1"/>
</dbReference>
<dbReference type="KEGG" id="mhaz:BHR79_01555"/>
<accession>A0A1L3Q0A3</accession>
<dbReference type="EMBL" id="FNMU01000001">
    <property type="protein sequence ID" value="SDW01635.1"/>
    <property type="molecule type" value="Genomic_DNA"/>
</dbReference>
<dbReference type="EMBL" id="RJJG01000001">
    <property type="protein sequence ID" value="RNI10833.1"/>
    <property type="molecule type" value="Genomic_DNA"/>
</dbReference>
<dbReference type="CDD" id="cd18873">
    <property type="entry name" value="NUDIX_NadM_like"/>
    <property type="match status" value="1"/>
</dbReference>
<keyword evidence="6" id="KW-1185">Reference proteome</keyword>
<name>A0A1L3Q0A3_9EURY</name>
<dbReference type="SUPFAM" id="SSF55811">
    <property type="entry name" value="Nudix"/>
    <property type="match status" value="1"/>
</dbReference>
<dbReference type="Proteomes" id="UP000186879">
    <property type="component" value="Chromosome"/>
</dbReference>
<evidence type="ECO:0000259" key="2">
    <source>
        <dbReference type="PROSITE" id="PS51462"/>
    </source>
</evidence>
<dbReference type="Proteomes" id="UP000198669">
    <property type="component" value="Unassembled WGS sequence"/>
</dbReference>
<gene>
    <name evidence="3" type="ORF">BHR79_01555</name>
    <name evidence="4" type="ORF">EFE40_01235</name>
    <name evidence="5" type="ORF">SAMN04515625_0133</name>
</gene>
<feature type="domain" description="Nudix hydrolase" evidence="2">
    <location>
        <begin position="5"/>
        <end position="130"/>
    </location>
</feature>